<dbReference type="PROSITE" id="PS00041">
    <property type="entry name" value="HTH_ARAC_FAMILY_1"/>
    <property type="match status" value="1"/>
</dbReference>
<name>A0ABS1F8G4_9PROT</name>
<proteinExistence type="predicted"/>
<feature type="domain" description="HTH araC/xylS-type" evidence="4">
    <location>
        <begin position="235"/>
        <end position="328"/>
    </location>
</feature>
<dbReference type="SMART" id="SM00342">
    <property type="entry name" value="HTH_ARAC"/>
    <property type="match status" value="1"/>
</dbReference>
<dbReference type="PANTHER" id="PTHR47893">
    <property type="entry name" value="REGULATORY PROTEIN PCHR"/>
    <property type="match status" value="1"/>
</dbReference>
<gene>
    <name evidence="5" type="ORF">JHL17_20190</name>
</gene>
<protein>
    <submittedName>
        <fullName evidence="5">Helix-turn-helix transcriptional regulator</fullName>
    </submittedName>
</protein>
<dbReference type="Pfam" id="PF12833">
    <property type="entry name" value="HTH_18"/>
    <property type="match status" value="1"/>
</dbReference>
<organism evidence="5 6">
    <name type="scientific">Azospirillum endophyticum</name>
    <dbReference type="NCBI Taxonomy" id="2800326"/>
    <lineage>
        <taxon>Bacteria</taxon>
        <taxon>Pseudomonadati</taxon>
        <taxon>Pseudomonadota</taxon>
        <taxon>Alphaproteobacteria</taxon>
        <taxon>Rhodospirillales</taxon>
        <taxon>Azospirillaceae</taxon>
        <taxon>Azospirillum</taxon>
    </lineage>
</organism>
<dbReference type="InterPro" id="IPR009057">
    <property type="entry name" value="Homeodomain-like_sf"/>
</dbReference>
<dbReference type="SUPFAM" id="SSF46689">
    <property type="entry name" value="Homeodomain-like"/>
    <property type="match status" value="2"/>
</dbReference>
<comment type="caution">
    <text evidence="5">The sequence shown here is derived from an EMBL/GenBank/DDBJ whole genome shotgun (WGS) entry which is preliminary data.</text>
</comment>
<evidence type="ECO:0000256" key="1">
    <source>
        <dbReference type="ARBA" id="ARBA00023015"/>
    </source>
</evidence>
<accession>A0ABS1F8G4</accession>
<reference evidence="6" key="1">
    <citation type="submission" date="2021-01" db="EMBL/GenBank/DDBJ databases">
        <title>Genome public.</title>
        <authorList>
            <person name="Liu C."/>
            <person name="Sun Q."/>
        </authorList>
    </citation>
    <scope>NUCLEOTIDE SEQUENCE [LARGE SCALE GENOMIC DNA]</scope>
    <source>
        <strain evidence="6">YIM B02556</strain>
    </source>
</reference>
<keyword evidence="6" id="KW-1185">Reference proteome</keyword>
<evidence type="ECO:0000313" key="6">
    <source>
        <dbReference type="Proteomes" id="UP000652760"/>
    </source>
</evidence>
<dbReference type="Gene3D" id="1.10.10.60">
    <property type="entry name" value="Homeodomain-like"/>
    <property type="match status" value="1"/>
</dbReference>
<evidence type="ECO:0000256" key="2">
    <source>
        <dbReference type="ARBA" id="ARBA00023125"/>
    </source>
</evidence>
<keyword evidence="2" id="KW-0238">DNA-binding</keyword>
<dbReference type="InterPro" id="IPR018060">
    <property type="entry name" value="HTH_AraC"/>
</dbReference>
<dbReference type="InterPro" id="IPR053142">
    <property type="entry name" value="PchR_regulatory_protein"/>
</dbReference>
<sequence length="333" mass="36754">MRQDATPRKPTGFAQAVSPTFLQVAYGWRASDGQAAELASLPAALGWTEVVQHSSRAGLRLSEVRTHPHAEVVFTTRQVVPQASLMFSVQWAGSNRMRYPGIAETWSRLDRWRFLRLAATDDRAEYENLTGATSDVMTLVLSLGRLEEMLDGWDAPALVEEMRKGAFTPCVGDVAMTPALRGVLQQIRSNPYRGTMAGLYVEAKVCEWLAEAFAGMAEHPSSTERALGRSRRAALAARDRLMADLGNPPSMEVLARDSGLSQHRLNELFRELFGATPFQCLSRWRLDQAKLLLAAGELSVKQVAHLMGYAHVSSFSHAYKRRFGVSPSGDAFS</sequence>
<evidence type="ECO:0000256" key="3">
    <source>
        <dbReference type="ARBA" id="ARBA00023163"/>
    </source>
</evidence>
<dbReference type="PANTHER" id="PTHR47893:SF1">
    <property type="entry name" value="REGULATORY PROTEIN PCHR"/>
    <property type="match status" value="1"/>
</dbReference>
<keyword evidence="3" id="KW-0804">Transcription</keyword>
<evidence type="ECO:0000259" key="4">
    <source>
        <dbReference type="PROSITE" id="PS01124"/>
    </source>
</evidence>
<dbReference type="PROSITE" id="PS01124">
    <property type="entry name" value="HTH_ARAC_FAMILY_2"/>
    <property type="match status" value="1"/>
</dbReference>
<evidence type="ECO:0000313" key="5">
    <source>
        <dbReference type="EMBL" id="MBK1839730.1"/>
    </source>
</evidence>
<dbReference type="InterPro" id="IPR018062">
    <property type="entry name" value="HTH_AraC-typ_CS"/>
</dbReference>
<keyword evidence="1" id="KW-0805">Transcription regulation</keyword>
<dbReference type="RefSeq" id="WP_200195773.1">
    <property type="nucleotide sequence ID" value="NZ_JAENHM010000058.1"/>
</dbReference>
<dbReference type="Proteomes" id="UP000652760">
    <property type="component" value="Unassembled WGS sequence"/>
</dbReference>
<dbReference type="EMBL" id="JAENHM010000058">
    <property type="protein sequence ID" value="MBK1839730.1"/>
    <property type="molecule type" value="Genomic_DNA"/>
</dbReference>